<feature type="transmembrane region" description="Helical" evidence="11">
    <location>
        <begin position="214"/>
        <end position="236"/>
    </location>
</feature>
<dbReference type="InterPro" id="IPR027417">
    <property type="entry name" value="P-loop_NTPase"/>
</dbReference>
<keyword evidence="3" id="KW-1003">Cell membrane</keyword>
<evidence type="ECO:0000256" key="11">
    <source>
        <dbReference type="SAM" id="Phobius"/>
    </source>
</evidence>
<evidence type="ECO:0000313" key="16">
    <source>
        <dbReference type="Proteomes" id="UP000199323"/>
    </source>
</evidence>
<evidence type="ECO:0000256" key="1">
    <source>
        <dbReference type="ARBA" id="ARBA00004651"/>
    </source>
</evidence>
<dbReference type="PROSITE" id="PS50990">
    <property type="entry name" value="PEPTIDASE_C39"/>
    <property type="match status" value="1"/>
</dbReference>
<dbReference type="SUPFAM" id="SSF90123">
    <property type="entry name" value="ABC transporter transmembrane region"/>
    <property type="match status" value="1"/>
</dbReference>
<keyword evidence="6" id="KW-0378">Hydrolase</keyword>
<dbReference type="PANTHER" id="PTHR24221">
    <property type="entry name" value="ATP-BINDING CASSETTE SUB-FAMILY B"/>
    <property type="match status" value="1"/>
</dbReference>
<keyword evidence="16" id="KW-1185">Reference proteome</keyword>
<dbReference type="SUPFAM" id="SSF52540">
    <property type="entry name" value="P-loop containing nucleoside triphosphate hydrolases"/>
    <property type="match status" value="1"/>
</dbReference>
<name>A0A1I2KME9_9ACTN</name>
<dbReference type="Pfam" id="PF00005">
    <property type="entry name" value="ABC_tran"/>
    <property type="match status" value="1"/>
</dbReference>
<dbReference type="PROSITE" id="PS50929">
    <property type="entry name" value="ABC_TM1F"/>
    <property type="match status" value="1"/>
</dbReference>
<evidence type="ECO:0000256" key="5">
    <source>
        <dbReference type="ARBA" id="ARBA00022741"/>
    </source>
</evidence>
<evidence type="ECO:0000256" key="10">
    <source>
        <dbReference type="ARBA" id="ARBA00061644"/>
    </source>
</evidence>
<evidence type="ECO:0000259" key="14">
    <source>
        <dbReference type="PROSITE" id="PS50990"/>
    </source>
</evidence>
<dbReference type="STRING" id="380248.SAMN05216251_12397"/>
<dbReference type="GO" id="GO:0006508">
    <property type="term" value="P:proteolysis"/>
    <property type="evidence" value="ECO:0007669"/>
    <property type="project" value="InterPro"/>
</dbReference>
<dbReference type="PROSITE" id="PS00211">
    <property type="entry name" value="ABC_TRANSPORTER_1"/>
    <property type="match status" value="1"/>
</dbReference>
<dbReference type="InterPro" id="IPR036640">
    <property type="entry name" value="ABC1_TM_sf"/>
</dbReference>
<dbReference type="EMBL" id="FONG01000023">
    <property type="protein sequence ID" value="SFF66407.1"/>
    <property type="molecule type" value="Genomic_DNA"/>
</dbReference>
<protein>
    <submittedName>
        <fullName evidence="15">ABC-type bacteriocin/lantibiotic exporter, contains an N-terminal double-glycine peptidase domain</fullName>
    </submittedName>
</protein>
<feature type="domain" description="ABC transmembrane type-1" evidence="13">
    <location>
        <begin position="176"/>
        <end position="457"/>
    </location>
</feature>
<proteinExistence type="inferred from homology"/>
<keyword evidence="2" id="KW-0813">Transport</keyword>
<dbReference type="InterPro" id="IPR003439">
    <property type="entry name" value="ABC_transporter-like_ATP-bd"/>
</dbReference>
<dbReference type="InterPro" id="IPR039421">
    <property type="entry name" value="Type_1_exporter"/>
</dbReference>
<evidence type="ECO:0000256" key="4">
    <source>
        <dbReference type="ARBA" id="ARBA00022692"/>
    </source>
</evidence>
<evidence type="ECO:0000256" key="6">
    <source>
        <dbReference type="ARBA" id="ARBA00022807"/>
    </source>
</evidence>
<feature type="transmembrane region" description="Helical" evidence="11">
    <location>
        <begin position="175"/>
        <end position="194"/>
    </location>
</feature>
<dbReference type="FunFam" id="3.40.50.300:FF:000299">
    <property type="entry name" value="ABC transporter ATP-binding protein/permease"/>
    <property type="match status" value="1"/>
</dbReference>
<keyword evidence="6" id="KW-0788">Thiol protease</keyword>
<dbReference type="Gene3D" id="3.90.70.10">
    <property type="entry name" value="Cysteine proteinases"/>
    <property type="match status" value="1"/>
</dbReference>
<evidence type="ECO:0000256" key="9">
    <source>
        <dbReference type="ARBA" id="ARBA00023136"/>
    </source>
</evidence>
<dbReference type="GO" id="GO:0140359">
    <property type="term" value="F:ABC-type transporter activity"/>
    <property type="evidence" value="ECO:0007669"/>
    <property type="project" value="InterPro"/>
</dbReference>
<dbReference type="Gene3D" id="1.20.1560.10">
    <property type="entry name" value="ABC transporter type 1, transmembrane domain"/>
    <property type="match status" value="1"/>
</dbReference>
<dbReference type="GO" id="GO:0016887">
    <property type="term" value="F:ATP hydrolysis activity"/>
    <property type="evidence" value="ECO:0007669"/>
    <property type="project" value="InterPro"/>
</dbReference>
<dbReference type="AlphaFoldDB" id="A0A1I2KME9"/>
<evidence type="ECO:0000256" key="7">
    <source>
        <dbReference type="ARBA" id="ARBA00022840"/>
    </source>
</evidence>
<keyword evidence="7" id="KW-0067">ATP-binding</keyword>
<organism evidence="15 16">
    <name type="scientific">Actinacidiphila alni</name>
    <dbReference type="NCBI Taxonomy" id="380248"/>
    <lineage>
        <taxon>Bacteria</taxon>
        <taxon>Bacillati</taxon>
        <taxon>Actinomycetota</taxon>
        <taxon>Actinomycetes</taxon>
        <taxon>Kitasatosporales</taxon>
        <taxon>Streptomycetaceae</taxon>
        <taxon>Actinacidiphila</taxon>
    </lineage>
</organism>
<evidence type="ECO:0000259" key="12">
    <source>
        <dbReference type="PROSITE" id="PS50893"/>
    </source>
</evidence>
<gene>
    <name evidence="15" type="ORF">SAMN05216251_12397</name>
</gene>
<keyword evidence="8 11" id="KW-1133">Transmembrane helix</keyword>
<feature type="transmembrane region" description="Helical" evidence="11">
    <location>
        <begin position="404"/>
        <end position="422"/>
    </location>
</feature>
<evidence type="ECO:0000313" key="15">
    <source>
        <dbReference type="EMBL" id="SFF66407.1"/>
    </source>
</evidence>
<dbReference type="Pfam" id="PF03412">
    <property type="entry name" value="Peptidase_C39"/>
    <property type="match status" value="1"/>
</dbReference>
<dbReference type="PROSITE" id="PS50893">
    <property type="entry name" value="ABC_TRANSPORTER_2"/>
    <property type="match status" value="1"/>
</dbReference>
<evidence type="ECO:0000256" key="3">
    <source>
        <dbReference type="ARBA" id="ARBA00022475"/>
    </source>
</evidence>
<keyword evidence="9 11" id="KW-0472">Membrane</keyword>
<keyword evidence="5" id="KW-0547">Nucleotide-binding</keyword>
<dbReference type="InterPro" id="IPR011527">
    <property type="entry name" value="ABC1_TM_dom"/>
</dbReference>
<dbReference type="Proteomes" id="UP000199323">
    <property type="component" value="Unassembled WGS sequence"/>
</dbReference>
<dbReference type="Gene3D" id="3.40.50.300">
    <property type="entry name" value="P-loop containing nucleotide triphosphate hydrolases"/>
    <property type="match status" value="1"/>
</dbReference>
<dbReference type="Pfam" id="PF00664">
    <property type="entry name" value="ABC_membrane"/>
    <property type="match status" value="1"/>
</dbReference>
<dbReference type="RefSeq" id="WP_177246679.1">
    <property type="nucleotide sequence ID" value="NZ_FONG01000023.1"/>
</dbReference>
<dbReference type="InterPro" id="IPR017871">
    <property type="entry name" value="ABC_transporter-like_CS"/>
</dbReference>
<evidence type="ECO:0000259" key="13">
    <source>
        <dbReference type="PROSITE" id="PS50929"/>
    </source>
</evidence>
<feature type="transmembrane region" description="Helical" evidence="11">
    <location>
        <begin position="303"/>
        <end position="329"/>
    </location>
</feature>
<dbReference type="PANTHER" id="PTHR24221:SF606">
    <property type="entry name" value="COLICIN V SECRETION-PROCESSING ATP-BINDING PROTEIN"/>
    <property type="match status" value="1"/>
</dbReference>
<feature type="domain" description="Peptidase C39" evidence="14">
    <location>
        <begin position="21"/>
        <end position="140"/>
    </location>
</feature>
<accession>A0A1I2KME9</accession>
<evidence type="ECO:0000256" key="2">
    <source>
        <dbReference type="ARBA" id="ARBA00022448"/>
    </source>
</evidence>
<feature type="domain" description="ABC transporter" evidence="12">
    <location>
        <begin position="489"/>
        <end position="722"/>
    </location>
</feature>
<dbReference type="InterPro" id="IPR003593">
    <property type="entry name" value="AAA+_ATPase"/>
</dbReference>
<dbReference type="InterPro" id="IPR005074">
    <property type="entry name" value="Peptidase_C39"/>
</dbReference>
<sequence length="745" mass="79875">MSLPPFAGRPRPARRVPLRVQLSRTECGAACLAMVLSSYGRQTSVPESRASLELGRDGVSVRDIARAAATFGLRATVDTSDEAWARPQNGPVIAYLSRHHFVVVTKVSASHVRCADPGAGRRRLTRTEFAAAYGGVLLRFAPGPDFTRRRTALRDLPMARYLRQFVALPGGRRRLALAALLAAGLQGLGLAAPLATKAVVDSVIPGHHVASLGFLFLAAVVVAVLCGLLAAARGLAMLALRVRGDQRLSREFVTHLFALPLGFFGDRGRGDLLMRLASVSSTREALTQQLLTTVLDGCLLSGYVIGLLVTAPLFAAAVVPLFLLQLAVVTGSYRRTRLLAQQELAAKTEEQGYLVEALEAISALKANGVERRATDRWERLFTTYQKASARRGRWSAWLTGAQKGLSMFGPLALLWLGAWLVLNHRMSVGTMLADNAIALSVLGPVETFATSGQMYQGIRAQVERVFDVLDAPRERSGTVRLPAAAASAVSLTGVTFRYPGGRRPTLEDITFTVAAGRKTAIVGRTGSGKSTLGALLLGLQLPERGEIRHDGVALADLDLPDLRSHCGAVLQDLTLFDGSIRDNLVLSRPDAGIDEIVRAARLAGLHDDVMALPMSYDTAVGEGGTGLSAGQRQRVALARALIHRPRLLLLDEATSHLDPETERRVDAALSELSITRVVISHRVNAVRNADQIIALDQGRIVQRGDHHRLIARPGLYRDLFGHDAGVSTGQDLAASAAGPRVEVTS</sequence>
<comment type="similarity">
    <text evidence="10">Belongs to the ABC transporter superfamily. Lipid exporter (TC 3.A.1.106) family.</text>
</comment>
<evidence type="ECO:0000256" key="8">
    <source>
        <dbReference type="ARBA" id="ARBA00022989"/>
    </source>
</evidence>
<keyword evidence="6" id="KW-0645">Protease</keyword>
<comment type="subcellular location">
    <subcellularLocation>
        <location evidence="1">Cell membrane</location>
        <topology evidence="1">Multi-pass membrane protein</topology>
    </subcellularLocation>
</comment>
<dbReference type="GO" id="GO:0008234">
    <property type="term" value="F:cysteine-type peptidase activity"/>
    <property type="evidence" value="ECO:0007669"/>
    <property type="project" value="UniProtKB-KW"/>
</dbReference>
<dbReference type="GO" id="GO:0034040">
    <property type="term" value="F:ATPase-coupled lipid transmembrane transporter activity"/>
    <property type="evidence" value="ECO:0007669"/>
    <property type="project" value="TreeGrafter"/>
</dbReference>
<reference evidence="15 16" key="1">
    <citation type="submission" date="2016-10" db="EMBL/GenBank/DDBJ databases">
        <authorList>
            <person name="de Groot N.N."/>
        </authorList>
    </citation>
    <scope>NUCLEOTIDE SEQUENCE [LARGE SCALE GENOMIC DNA]</scope>
    <source>
        <strain evidence="15 16">CGMCC 4.3510</strain>
    </source>
</reference>
<dbReference type="GO" id="GO:0005524">
    <property type="term" value="F:ATP binding"/>
    <property type="evidence" value="ECO:0007669"/>
    <property type="project" value="UniProtKB-KW"/>
</dbReference>
<dbReference type="SMART" id="SM00382">
    <property type="entry name" value="AAA"/>
    <property type="match status" value="1"/>
</dbReference>
<dbReference type="GO" id="GO:0005886">
    <property type="term" value="C:plasma membrane"/>
    <property type="evidence" value="ECO:0007669"/>
    <property type="project" value="UniProtKB-SubCell"/>
</dbReference>
<keyword evidence="4 11" id="KW-0812">Transmembrane</keyword>